<accession>A0A7J6UDC2</accession>
<feature type="compositionally biased region" description="Basic and acidic residues" evidence="1">
    <location>
        <begin position="356"/>
        <end position="369"/>
    </location>
</feature>
<proteinExistence type="predicted"/>
<feature type="region of interest" description="Disordered" evidence="1">
    <location>
        <begin position="445"/>
        <end position="535"/>
    </location>
</feature>
<feature type="domain" description="CFA20" evidence="2">
    <location>
        <begin position="18"/>
        <end position="239"/>
    </location>
</feature>
<dbReference type="InterPro" id="IPR007714">
    <property type="entry name" value="CFA20_dom"/>
</dbReference>
<dbReference type="Proteomes" id="UP000574390">
    <property type="component" value="Unassembled WGS sequence"/>
</dbReference>
<gene>
    <name evidence="3" type="ORF">FOZ62_015665</name>
</gene>
<feature type="compositionally biased region" description="Basic and acidic residues" evidence="1">
    <location>
        <begin position="266"/>
        <end position="285"/>
    </location>
</feature>
<protein>
    <recommendedName>
        <fullName evidence="2">CFA20 domain-containing protein</fullName>
    </recommendedName>
</protein>
<reference evidence="3 4" key="1">
    <citation type="submission" date="2020-04" db="EMBL/GenBank/DDBJ databases">
        <title>Perkinsus olseni comparative genomics.</title>
        <authorList>
            <person name="Bogema D.R."/>
        </authorList>
    </citation>
    <scope>NUCLEOTIDE SEQUENCE [LARGE SCALE GENOMIC DNA]</scope>
    <source>
        <strain evidence="3">ATCC PRA-205</strain>
    </source>
</reference>
<feature type="region of interest" description="Disordered" evidence="1">
    <location>
        <begin position="312"/>
        <end position="378"/>
    </location>
</feature>
<dbReference type="EMBL" id="JABANM010000875">
    <property type="protein sequence ID" value="KAF4755224.1"/>
    <property type="molecule type" value="Genomic_DNA"/>
</dbReference>
<feature type="compositionally biased region" description="Low complexity" evidence="1">
    <location>
        <begin position="327"/>
        <end position="345"/>
    </location>
</feature>
<evidence type="ECO:0000313" key="3">
    <source>
        <dbReference type="EMBL" id="KAF4755224.1"/>
    </source>
</evidence>
<dbReference type="AlphaFoldDB" id="A0A7J6UDC2"/>
<feature type="region of interest" description="Disordered" evidence="1">
    <location>
        <begin position="266"/>
        <end position="293"/>
    </location>
</feature>
<dbReference type="Pfam" id="PF05018">
    <property type="entry name" value="CFA20_dom"/>
    <property type="match status" value="1"/>
</dbReference>
<evidence type="ECO:0000313" key="4">
    <source>
        <dbReference type="Proteomes" id="UP000574390"/>
    </source>
</evidence>
<name>A0A7J6UDC2_PEROL</name>
<comment type="caution">
    <text evidence="3">The sequence shown here is derived from an EMBL/GenBank/DDBJ whole genome shotgun (WGS) entry which is preliminary data.</text>
</comment>
<evidence type="ECO:0000259" key="2">
    <source>
        <dbReference type="Pfam" id="PF05018"/>
    </source>
</evidence>
<evidence type="ECO:0000256" key="1">
    <source>
        <dbReference type="SAM" id="MobiDB-lite"/>
    </source>
</evidence>
<organism evidence="3 4">
    <name type="scientific">Perkinsus olseni</name>
    <name type="common">Perkinsus atlanticus</name>
    <dbReference type="NCBI Taxonomy" id="32597"/>
    <lineage>
        <taxon>Eukaryota</taxon>
        <taxon>Sar</taxon>
        <taxon>Alveolata</taxon>
        <taxon>Perkinsozoa</taxon>
        <taxon>Perkinsea</taxon>
        <taxon>Perkinsida</taxon>
        <taxon>Perkinsidae</taxon>
        <taxon>Perkinsus</taxon>
    </lineage>
</organism>
<feature type="compositionally biased region" description="Acidic residues" evidence="1">
    <location>
        <begin position="487"/>
        <end position="503"/>
    </location>
</feature>
<sequence length="635" mass="68983">MVASRRSDDTKPNESSNKRHYIELLSMVGTKPALNWAGLQPAGGARREYDADARSFVLSLAPKRDSGKKPVVSYPPKASRAVPAQEASAQSMGILLPSTLPVVLIQLRPLLEHVAKDCKDSPVLANHHPITISMTVTLATRRRFSVTCSTAFREKTVNGQRNRAASANLTSVQVPLTGVAILRTWANVLIDLNAICKRHFNDRESYGALEGICLSGPCSIRKIVMCSSVLPSDEVKDDFIAGLPPNLAFHPVTPTTTLLMGLSHEEKISRQRDGPDPARRSETRRANARGAEPRSNVVLHVEGGLAARVNRRSGRTAVRENTERSAVRNGVARQQAAAAAGVVRHGVNDGESSCTELERSQVQHSERNAETQASEGPNYGLKVTTATVEAPRPWLTSTGTSTTGSPQKKMCDAGTSLFTGELGDGMGLLEHAVTDTFCQLAESSSEFTMKPAQPEEIGEARDAPSAEYVAETQASGDSTRARLHESDESEVPSEEPNLEDAPEEVERISPTKEMSCLTYDNNESADNERASTGESTFSLRESVVLDSPQDCYKADEISVRSPPTRPPAVLQASDIRASQGMLLWKAPLRESIHFLPGDSRARREMLEDIDRLFRSLHSDMCTLYPAEKLEGGNLA</sequence>
<feature type="compositionally biased region" description="Basic and acidic residues" evidence="1">
    <location>
        <begin position="317"/>
        <end position="326"/>
    </location>
</feature>